<dbReference type="AlphaFoldDB" id="A0A4U5M0L3"/>
<evidence type="ECO:0008006" key="8">
    <source>
        <dbReference type="Google" id="ProtNLM"/>
    </source>
</evidence>
<dbReference type="OrthoDB" id="10321901at2759"/>
<feature type="transmembrane region" description="Helical" evidence="5">
    <location>
        <begin position="123"/>
        <end position="144"/>
    </location>
</feature>
<comment type="caution">
    <text evidence="6">The sequence shown here is derived from an EMBL/GenBank/DDBJ whole genome shotgun (WGS) entry which is preliminary data.</text>
</comment>
<name>A0A4U5M0L3_STECR</name>
<keyword evidence="4 5" id="KW-0472">Membrane</keyword>
<keyword evidence="7" id="KW-1185">Reference proteome</keyword>
<accession>A0A4U5M0L3</accession>
<reference evidence="6 7" key="1">
    <citation type="journal article" date="2015" name="Genome Biol.">
        <title>Comparative genomics of Steinernema reveals deeply conserved gene regulatory networks.</title>
        <authorList>
            <person name="Dillman A.R."/>
            <person name="Macchietto M."/>
            <person name="Porter C.F."/>
            <person name="Rogers A."/>
            <person name="Williams B."/>
            <person name="Antoshechkin I."/>
            <person name="Lee M.M."/>
            <person name="Goodwin Z."/>
            <person name="Lu X."/>
            <person name="Lewis E.E."/>
            <person name="Goodrich-Blair H."/>
            <person name="Stock S.P."/>
            <person name="Adams B.J."/>
            <person name="Sternberg P.W."/>
            <person name="Mortazavi A."/>
        </authorList>
    </citation>
    <scope>NUCLEOTIDE SEQUENCE [LARGE SCALE GENOMIC DNA]</scope>
    <source>
        <strain evidence="6 7">ALL</strain>
    </source>
</reference>
<dbReference type="PANTHER" id="PTHR46561">
    <property type="entry name" value="SERPENTINE RECEPTOR, CLASS AB (CLASS A-LIKE)-RELATED"/>
    <property type="match status" value="1"/>
</dbReference>
<evidence type="ECO:0000313" key="6">
    <source>
        <dbReference type="EMBL" id="TKR62180.1"/>
    </source>
</evidence>
<dbReference type="Proteomes" id="UP000298663">
    <property type="component" value="Unassembled WGS sequence"/>
</dbReference>
<dbReference type="InterPro" id="IPR053286">
    <property type="entry name" value="Nematode_rcpt-like_srab"/>
</dbReference>
<evidence type="ECO:0000256" key="1">
    <source>
        <dbReference type="ARBA" id="ARBA00004141"/>
    </source>
</evidence>
<dbReference type="InterPro" id="IPR019408">
    <property type="entry name" value="7TM_GPCR_serpentine_rcpt_Srab"/>
</dbReference>
<feature type="transmembrane region" description="Helical" evidence="5">
    <location>
        <begin position="211"/>
        <end position="235"/>
    </location>
</feature>
<gene>
    <name evidence="6" type="ORF">L596_026174</name>
</gene>
<feature type="transmembrane region" description="Helical" evidence="5">
    <location>
        <begin position="255"/>
        <end position="275"/>
    </location>
</feature>
<comment type="subcellular location">
    <subcellularLocation>
        <location evidence="1">Membrane</location>
        <topology evidence="1">Multi-pass membrane protein</topology>
    </subcellularLocation>
</comment>
<dbReference type="GO" id="GO:0016020">
    <property type="term" value="C:membrane"/>
    <property type="evidence" value="ECO:0007669"/>
    <property type="project" value="UniProtKB-SubCell"/>
</dbReference>
<keyword evidence="3 5" id="KW-1133">Transmembrane helix</keyword>
<organism evidence="6 7">
    <name type="scientific">Steinernema carpocapsae</name>
    <name type="common">Entomopathogenic nematode</name>
    <dbReference type="NCBI Taxonomy" id="34508"/>
    <lineage>
        <taxon>Eukaryota</taxon>
        <taxon>Metazoa</taxon>
        <taxon>Ecdysozoa</taxon>
        <taxon>Nematoda</taxon>
        <taxon>Chromadorea</taxon>
        <taxon>Rhabditida</taxon>
        <taxon>Tylenchina</taxon>
        <taxon>Panagrolaimomorpha</taxon>
        <taxon>Strongyloidoidea</taxon>
        <taxon>Steinernematidae</taxon>
        <taxon>Steinernema</taxon>
    </lineage>
</organism>
<feature type="transmembrane region" description="Helical" evidence="5">
    <location>
        <begin position="164"/>
        <end position="190"/>
    </location>
</feature>
<evidence type="ECO:0000256" key="3">
    <source>
        <dbReference type="ARBA" id="ARBA00022989"/>
    </source>
</evidence>
<dbReference type="EMBL" id="AZBU02000010">
    <property type="protein sequence ID" value="TKR62180.1"/>
    <property type="molecule type" value="Genomic_DNA"/>
</dbReference>
<keyword evidence="2 5" id="KW-0812">Transmembrane</keyword>
<evidence type="ECO:0000313" key="7">
    <source>
        <dbReference type="Proteomes" id="UP000298663"/>
    </source>
</evidence>
<protein>
    <recommendedName>
        <fullName evidence="8">Serpentine receptor class gamma</fullName>
    </recommendedName>
</protein>
<evidence type="ECO:0000256" key="4">
    <source>
        <dbReference type="ARBA" id="ARBA00023136"/>
    </source>
</evidence>
<evidence type="ECO:0000256" key="2">
    <source>
        <dbReference type="ARBA" id="ARBA00022692"/>
    </source>
</evidence>
<dbReference type="PANTHER" id="PTHR46561:SF15">
    <property type="entry name" value="G_PROTEIN_RECEP_F1_2 DOMAIN-CONTAINING PROTEIN"/>
    <property type="match status" value="1"/>
</dbReference>
<dbReference type="Pfam" id="PF10292">
    <property type="entry name" value="7TM_GPCR_Srab"/>
    <property type="match status" value="1"/>
</dbReference>
<proteinExistence type="predicted"/>
<feature type="transmembrane region" description="Helical" evidence="5">
    <location>
        <begin position="36"/>
        <end position="59"/>
    </location>
</feature>
<reference evidence="6 7" key="2">
    <citation type="journal article" date="2019" name="G3 (Bethesda)">
        <title>Hybrid Assembly of the Genome of the Entomopathogenic Nematode Steinernema carpocapsae Identifies the X-Chromosome.</title>
        <authorList>
            <person name="Serra L."/>
            <person name="Macchietto M."/>
            <person name="Macias-Munoz A."/>
            <person name="McGill C.J."/>
            <person name="Rodriguez I.M."/>
            <person name="Rodriguez B."/>
            <person name="Murad R."/>
            <person name="Mortazavi A."/>
        </authorList>
    </citation>
    <scope>NUCLEOTIDE SEQUENCE [LARGE SCALE GENOMIC DNA]</scope>
    <source>
        <strain evidence="6 7">ALL</strain>
    </source>
</reference>
<evidence type="ECO:0000256" key="5">
    <source>
        <dbReference type="SAM" id="Phobius"/>
    </source>
</evidence>
<sequence length="322" mass="36497">MAVKTLLAIAGCVSFGVVYTKQRMTASFHPNARLILQFHILFVISAMLGIIFGEGFDLLRMTVLRWIYKDAACPVPGMSPYYSNGILLKVFGYSGSTYTATAWALERVYASIFVNSYELKKNLLGWVLCTIASVVTVGLIIVRFCLGEYDKMLPITMINGNSYYMSMASQYVCAGLEVFNVFVFFVIWLINNRRIQNTGRIMTSLTYKYQLRENIVATSLIFPLALLHCFAYFPTALLMPILSLQAESFVDKFKIIAYTDCMPIYFLALPALLWWRNGAHVNAVKQLVQSNFLGEAFANERRKGKVDTARHFEVLDEMLRGK</sequence>